<dbReference type="PANTHER" id="PTHR12791">
    <property type="entry name" value="GOLGI SNARE BET1-RELATED"/>
    <property type="match status" value="1"/>
</dbReference>
<evidence type="ECO:0000256" key="6">
    <source>
        <dbReference type="SAM" id="MobiDB-lite"/>
    </source>
</evidence>
<keyword evidence="3 7" id="KW-0812">Transmembrane</keyword>
<dbReference type="GO" id="GO:0016020">
    <property type="term" value="C:membrane"/>
    <property type="evidence" value="ECO:0007669"/>
    <property type="project" value="UniProtKB-SubCell"/>
</dbReference>
<evidence type="ECO:0000256" key="5">
    <source>
        <dbReference type="ARBA" id="ARBA00023136"/>
    </source>
</evidence>
<organism evidence="9 10">
    <name type="scientific">Rhizopogon vinicolor AM-OR11-026</name>
    <dbReference type="NCBI Taxonomy" id="1314800"/>
    <lineage>
        <taxon>Eukaryota</taxon>
        <taxon>Fungi</taxon>
        <taxon>Dikarya</taxon>
        <taxon>Basidiomycota</taxon>
        <taxon>Agaricomycotina</taxon>
        <taxon>Agaricomycetes</taxon>
        <taxon>Agaricomycetidae</taxon>
        <taxon>Boletales</taxon>
        <taxon>Suillineae</taxon>
        <taxon>Rhizopogonaceae</taxon>
        <taxon>Rhizopogon</taxon>
    </lineage>
</organism>
<dbReference type="InParanoid" id="A0A1B7NF64"/>
<dbReference type="CDD" id="cd15859">
    <property type="entry name" value="SNARE_SYN8"/>
    <property type="match status" value="1"/>
</dbReference>
<dbReference type="SMART" id="SM00397">
    <property type="entry name" value="t_SNARE"/>
    <property type="match status" value="1"/>
</dbReference>
<dbReference type="Proteomes" id="UP000092154">
    <property type="component" value="Unassembled WGS sequence"/>
</dbReference>
<evidence type="ECO:0000256" key="1">
    <source>
        <dbReference type="ARBA" id="ARBA00004167"/>
    </source>
</evidence>
<dbReference type="EMBL" id="KV448138">
    <property type="protein sequence ID" value="OAX43400.1"/>
    <property type="molecule type" value="Genomic_DNA"/>
</dbReference>
<evidence type="ECO:0000256" key="7">
    <source>
        <dbReference type="SAM" id="Phobius"/>
    </source>
</evidence>
<dbReference type="InterPro" id="IPR000727">
    <property type="entry name" value="T_SNARE_dom"/>
</dbReference>
<protein>
    <recommendedName>
        <fullName evidence="8">t-SNARE coiled-coil homology domain-containing protein</fullName>
    </recommendedName>
</protein>
<feature type="domain" description="T-SNARE coiled-coil homology" evidence="8">
    <location>
        <begin position="138"/>
        <end position="200"/>
    </location>
</feature>
<dbReference type="GO" id="GO:0012505">
    <property type="term" value="C:endomembrane system"/>
    <property type="evidence" value="ECO:0007669"/>
    <property type="project" value="UniProtKB-ARBA"/>
</dbReference>
<proteinExistence type="predicted"/>
<evidence type="ECO:0000256" key="2">
    <source>
        <dbReference type="ARBA" id="ARBA00022448"/>
    </source>
</evidence>
<dbReference type="Pfam" id="PF05739">
    <property type="entry name" value="SNARE"/>
    <property type="match status" value="1"/>
</dbReference>
<name>A0A1B7NF64_9AGAM</name>
<gene>
    <name evidence="9" type="ORF">K503DRAFT_708526</name>
</gene>
<dbReference type="AlphaFoldDB" id="A0A1B7NF64"/>
<accession>A0A1B7NF64</accession>
<comment type="subcellular location">
    <subcellularLocation>
        <location evidence="1">Membrane</location>
        <topology evidence="1">Single-pass membrane protein</topology>
    </subcellularLocation>
</comment>
<evidence type="ECO:0000313" key="9">
    <source>
        <dbReference type="EMBL" id="OAX43400.1"/>
    </source>
</evidence>
<keyword evidence="2" id="KW-0813">Transport</keyword>
<reference evidence="9 10" key="1">
    <citation type="submission" date="2016-06" db="EMBL/GenBank/DDBJ databases">
        <title>Comparative genomics of the ectomycorrhizal sister species Rhizopogon vinicolor and Rhizopogon vesiculosus (Basidiomycota: Boletales) reveals a divergence of the mating type B locus.</title>
        <authorList>
            <consortium name="DOE Joint Genome Institute"/>
            <person name="Mujic A.B."/>
            <person name="Kuo A."/>
            <person name="Tritt A."/>
            <person name="Lipzen A."/>
            <person name="Chen C."/>
            <person name="Johnson J."/>
            <person name="Sharma A."/>
            <person name="Barry K."/>
            <person name="Grigoriev I.V."/>
            <person name="Spatafora J.W."/>
        </authorList>
    </citation>
    <scope>NUCLEOTIDE SEQUENCE [LARGE SCALE GENOMIC DNA]</scope>
    <source>
        <strain evidence="9 10">AM-OR11-026</strain>
    </source>
</reference>
<dbReference type="Gene3D" id="1.20.5.110">
    <property type="match status" value="1"/>
</dbReference>
<evidence type="ECO:0000256" key="3">
    <source>
        <dbReference type="ARBA" id="ARBA00022692"/>
    </source>
</evidence>
<feature type="region of interest" description="Disordered" evidence="6">
    <location>
        <begin position="101"/>
        <end position="125"/>
    </location>
</feature>
<dbReference type="GO" id="GO:0005737">
    <property type="term" value="C:cytoplasm"/>
    <property type="evidence" value="ECO:0007669"/>
    <property type="project" value="UniProtKB-ARBA"/>
</dbReference>
<feature type="transmembrane region" description="Helical" evidence="7">
    <location>
        <begin position="208"/>
        <end position="227"/>
    </location>
</feature>
<keyword evidence="10" id="KW-1185">Reference proteome</keyword>
<dbReference type="PROSITE" id="PS50192">
    <property type="entry name" value="T_SNARE"/>
    <property type="match status" value="1"/>
</dbReference>
<dbReference type="SUPFAM" id="SSF58038">
    <property type="entry name" value="SNARE fusion complex"/>
    <property type="match status" value="1"/>
</dbReference>
<keyword evidence="4 7" id="KW-1133">Transmembrane helix</keyword>
<evidence type="ECO:0000313" key="10">
    <source>
        <dbReference type="Proteomes" id="UP000092154"/>
    </source>
</evidence>
<sequence>MSAGKLTSLATSTLSLLLERQRLQASRPTLHLQQISANLHKIREGIIILHNASDDEAAEGLRLHYERLRGMLGEEEAEKAGLHPCVVPSVTAHVIPASVSLSTPPLPERDLSPEATYEPYTDDPFPEPDENGLLLQQRQMMDEQDVHLDHLSSSISRQHHISLQIGDELEVHTGLLDALDTELDGTGSRMSNARRKLERVARGAKQNGSTVTIALLILILLILIVVFKT</sequence>
<keyword evidence="5 7" id="KW-0472">Membrane</keyword>
<dbReference type="STRING" id="1314800.A0A1B7NF64"/>
<evidence type="ECO:0000259" key="8">
    <source>
        <dbReference type="PROSITE" id="PS50192"/>
    </source>
</evidence>
<evidence type="ECO:0000256" key="4">
    <source>
        <dbReference type="ARBA" id="ARBA00022989"/>
    </source>
</evidence>
<dbReference type="OrthoDB" id="244190at2759"/>